<feature type="transmembrane region" description="Helical" evidence="1">
    <location>
        <begin position="107"/>
        <end position="126"/>
    </location>
</feature>
<feature type="transmembrane region" description="Helical" evidence="1">
    <location>
        <begin position="133"/>
        <end position="151"/>
    </location>
</feature>
<dbReference type="PANTHER" id="PTHR22911">
    <property type="entry name" value="ACYL-MALONYL CONDENSING ENZYME-RELATED"/>
    <property type="match status" value="1"/>
</dbReference>
<dbReference type="SUPFAM" id="SSF103481">
    <property type="entry name" value="Multidrug resistance efflux transporter EmrE"/>
    <property type="match status" value="2"/>
</dbReference>
<organism evidence="3 4">
    <name type="scientific">Pedobacter segetis</name>
    <dbReference type="NCBI Taxonomy" id="2793069"/>
    <lineage>
        <taxon>Bacteria</taxon>
        <taxon>Pseudomonadati</taxon>
        <taxon>Bacteroidota</taxon>
        <taxon>Sphingobacteriia</taxon>
        <taxon>Sphingobacteriales</taxon>
        <taxon>Sphingobacteriaceae</taxon>
        <taxon>Pedobacter</taxon>
    </lineage>
</organism>
<reference evidence="3 4" key="1">
    <citation type="submission" date="2020-12" db="EMBL/GenBank/DDBJ databases">
        <title>Bacterial novel species Pedobacter sp. SD-b isolated from soil.</title>
        <authorList>
            <person name="Jung H.-Y."/>
        </authorList>
    </citation>
    <scope>NUCLEOTIDE SEQUENCE [LARGE SCALE GENOMIC DNA]</scope>
    <source>
        <strain evidence="3 4">SD-b</strain>
    </source>
</reference>
<feature type="domain" description="EamA" evidence="2">
    <location>
        <begin position="6"/>
        <end position="150"/>
    </location>
</feature>
<name>A0ABS1BJU0_9SPHI</name>
<dbReference type="Proteomes" id="UP000660024">
    <property type="component" value="Unassembled WGS sequence"/>
</dbReference>
<evidence type="ECO:0000259" key="2">
    <source>
        <dbReference type="Pfam" id="PF00892"/>
    </source>
</evidence>
<feature type="transmembrane region" description="Helical" evidence="1">
    <location>
        <begin position="244"/>
        <end position="264"/>
    </location>
</feature>
<feature type="domain" description="EamA" evidence="2">
    <location>
        <begin position="159"/>
        <end position="287"/>
    </location>
</feature>
<dbReference type="InterPro" id="IPR037185">
    <property type="entry name" value="EmrE-like"/>
</dbReference>
<evidence type="ECO:0000313" key="4">
    <source>
        <dbReference type="Proteomes" id="UP000660024"/>
    </source>
</evidence>
<protein>
    <submittedName>
        <fullName evidence="3">EamA family transporter</fullName>
    </submittedName>
</protein>
<comment type="caution">
    <text evidence="3">The sequence shown here is derived from an EMBL/GenBank/DDBJ whole genome shotgun (WGS) entry which is preliminary data.</text>
</comment>
<dbReference type="EMBL" id="JAEHFY010000012">
    <property type="protein sequence ID" value="MBK0383159.1"/>
    <property type="molecule type" value="Genomic_DNA"/>
</dbReference>
<dbReference type="RefSeq" id="WP_200585973.1">
    <property type="nucleotide sequence ID" value="NZ_JAEHFY010000012.1"/>
</dbReference>
<feature type="transmembrane region" description="Helical" evidence="1">
    <location>
        <begin position="214"/>
        <end position="237"/>
    </location>
</feature>
<feature type="transmembrane region" description="Helical" evidence="1">
    <location>
        <begin position="270"/>
        <end position="291"/>
    </location>
</feature>
<keyword evidence="4" id="KW-1185">Reference proteome</keyword>
<accession>A0ABS1BJU0</accession>
<dbReference type="InterPro" id="IPR000620">
    <property type="entry name" value="EamA_dom"/>
</dbReference>
<keyword evidence="1" id="KW-0812">Transmembrane</keyword>
<keyword evidence="1" id="KW-1133">Transmembrane helix</keyword>
<feature type="transmembrane region" description="Helical" evidence="1">
    <location>
        <begin position="185"/>
        <end position="208"/>
    </location>
</feature>
<evidence type="ECO:0000313" key="3">
    <source>
        <dbReference type="EMBL" id="MBK0383159.1"/>
    </source>
</evidence>
<dbReference type="PANTHER" id="PTHR22911:SF137">
    <property type="entry name" value="SOLUTE CARRIER FAMILY 35 MEMBER G2-RELATED"/>
    <property type="match status" value="1"/>
</dbReference>
<sequence length="309" mass="34946">MSKKAIGLLAALSANVIWGFMSIPLRQIKNYDANQILYYRIAVSFFICLFYILLFRRKSLLNDINAFSGLKRGDLKQTAILILLSGVFITLNWFSFIYVINNVNIKSAAFAYMVCPLITALGGYFLLKENLSVTKFVAIGIAIISIILLSTGSLKDTLCSVLIAFFYSFFLIIQRKVQGINKLNMLFVQLVIAMLIIAPIFFLFPEAFPKEPIFWLNIILISTVFTILPLLLSLYALESLPSSTVGILIYINPIVVFNVAFFYFKETVRPYQIMAYSILVLAVILFNYKILLKGFGKIKSNNNNNIPVQ</sequence>
<proteinExistence type="predicted"/>
<feature type="transmembrane region" description="Helical" evidence="1">
    <location>
        <begin position="80"/>
        <end position="101"/>
    </location>
</feature>
<keyword evidence="1" id="KW-0472">Membrane</keyword>
<dbReference type="Pfam" id="PF00892">
    <property type="entry name" value="EamA"/>
    <property type="match status" value="2"/>
</dbReference>
<gene>
    <name evidence="3" type="ORF">I5M32_09335</name>
</gene>
<feature type="transmembrane region" description="Helical" evidence="1">
    <location>
        <begin position="35"/>
        <end position="54"/>
    </location>
</feature>
<evidence type="ECO:0000256" key="1">
    <source>
        <dbReference type="SAM" id="Phobius"/>
    </source>
</evidence>
<dbReference type="Gene3D" id="1.10.3730.20">
    <property type="match status" value="1"/>
</dbReference>